<evidence type="ECO:0000256" key="1">
    <source>
        <dbReference type="SAM" id="Phobius"/>
    </source>
</evidence>
<accession>A0A2G5FA61</accession>
<keyword evidence="3" id="KW-1185">Reference proteome</keyword>
<gene>
    <name evidence="2" type="ORF">AQUCO_00100354v1</name>
</gene>
<organism evidence="2 3">
    <name type="scientific">Aquilegia coerulea</name>
    <name type="common">Rocky mountain columbine</name>
    <dbReference type="NCBI Taxonomy" id="218851"/>
    <lineage>
        <taxon>Eukaryota</taxon>
        <taxon>Viridiplantae</taxon>
        <taxon>Streptophyta</taxon>
        <taxon>Embryophyta</taxon>
        <taxon>Tracheophyta</taxon>
        <taxon>Spermatophyta</taxon>
        <taxon>Magnoliopsida</taxon>
        <taxon>Ranunculales</taxon>
        <taxon>Ranunculaceae</taxon>
        <taxon>Thalictroideae</taxon>
        <taxon>Aquilegia</taxon>
    </lineage>
</organism>
<dbReference type="AlphaFoldDB" id="A0A2G5FA61"/>
<name>A0A2G5FA61_AQUCA</name>
<keyword evidence="1" id="KW-0472">Membrane</keyword>
<feature type="transmembrane region" description="Helical" evidence="1">
    <location>
        <begin position="20"/>
        <end position="38"/>
    </location>
</feature>
<dbReference type="EMBL" id="KZ305018">
    <property type="protein sequence ID" value="PIA64827.1"/>
    <property type="molecule type" value="Genomic_DNA"/>
</dbReference>
<dbReference type="Proteomes" id="UP000230069">
    <property type="component" value="Unassembled WGS sequence"/>
</dbReference>
<keyword evidence="1" id="KW-0812">Transmembrane</keyword>
<dbReference type="InParanoid" id="A0A2G5FA61"/>
<keyword evidence="1" id="KW-1133">Transmembrane helix</keyword>
<evidence type="ECO:0000313" key="3">
    <source>
        <dbReference type="Proteomes" id="UP000230069"/>
    </source>
</evidence>
<sequence length="103" mass="12212">MYKTRSEGTANLNHHRQWKLHFAGGLFLYVGYHGRLLWTIMFWRKYCLEGIVNVNIVRTLQCYMAGMRHGMVTEWRGVSAKKWGLLFFKYPHSVLLIISHQVL</sequence>
<reference evidence="2 3" key="1">
    <citation type="submission" date="2017-09" db="EMBL/GenBank/DDBJ databases">
        <title>WGS assembly of Aquilegia coerulea Goldsmith.</title>
        <authorList>
            <person name="Hodges S."/>
            <person name="Kramer E."/>
            <person name="Nordborg M."/>
            <person name="Tomkins J."/>
            <person name="Borevitz J."/>
            <person name="Derieg N."/>
            <person name="Yan J."/>
            <person name="Mihaltcheva S."/>
            <person name="Hayes R.D."/>
            <person name="Rokhsar D."/>
        </authorList>
    </citation>
    <scope>NUCLEOTIDE SEQUENCE [LARGE SCALE GENOMIC DNA]</scope>
    <source>
        <strain evidence="3">cv. Goldsmith</strain>
    </source>
</reference>
<proteinExistence type="predicted"/>
<protein>
    <submittedName>
        <fullName evidence="2">Uncharacterized protein</fullName>
    </submittedName>
</protein>
<evidence type="ECO:0000313" key="2">
    <source>
        <dbReference type="EMBL" id="PIA64827.1"/>
    </source>
</evidence>